<dbReference type="OrthoDB" id="3746869at2"/>
<dbReference type="RefSeq" id="WP_149690419.1">
    <property type="nucleotide sequence ID" value="NZ_SDPQ02000003.1"/>
</dbReference>
<protein>
    <submittedName>
        <fullName evidence="1">Uncharacterized protein</fullName>
    </submittedName>
</protein>
<name>A0A5M4FBL8_9ACTN</name>
<gene>
    <name evidence="1" type="ORF">ESP70_016655</name>
</gene>
<proteinExistence type="predicted"/>
<evidence type="ECO:0000313" key="2">
    <source>
        <dbReference type="Proteomes" id="UP000380867"/>
    </source>
</evidence>
<reference evidence="1" key="1">
    <citation type="submission" date="2019-09" db="EMBL/GenBank/DDBJ databases">
        <authorList>
            <person name="Li J."/>
        </authorList>
    </citation>
    <scope>NUCLEOTIDE SEQUENCE [LARGE SCALE GENOMIC DNA]</scope>
    <source>
        <strain evidence="1">JCM 14732</strain>
    </source>
</reference>
<dbReference type="AlphaFoldDB" id="A0A5M4FBL8"/>
<evidence type="ECO:0000313" key="1">
    <source>
        <dbReference type="EMBL" id="KAA1395768.1"/>
    </source>
</evidence>
<comment type="caution">
    <text evidence="1">The sequence shown here is derived from an EMBL/GenBank/DDBJ whole genome shotgun (WGS) entry which is preliminary data.</text>
</comment>
<dbReference type="Proteomes" id="UP000380867">
    <property type="component" value="Unassembled WGS sequence"/>
</dbReference>
<dbReference type="EMBL" id="SDPQ02000003">
    <property type="protein sequence ID" value="KAA1395768.1"/>
    <property type="molecule type" value="Genomic_DNA"/>
</dbReference>
<accession>A0A5M4FBL8</accession>
<keyword evidence="2" id="KW-1185">Reference proteome</keyword>
<sequence length="176" mass="17541">MVSLGKLLGGNLDIKKVQQVVDLVWDNKDELANSAKLAKEIPDFIRTLASGLSEAGDQARAAGLALVGADGTSGATTRLGNSATTLGSIADSLTSVAKFVADAADDVEKVPMMGGPAKQLGGAAKTIRDTTSGLGGLADDLVGLAEILGTVGAALSKLGDSLDTSGTKAQGFVTQA</sequence>
<organism evidence="1 2">
    <name type="scientific">Aeromicrobium ginsengisoli</name>
    <dbReference type="NCBI Taxonomy" id="363867"/>
    <lineage>
        <taxon>Bacteria</taxon>
        <taxon>Bacillati</taxon>
        <taxon>Actinomycetota</taxon>
        <taxon>Actinomycetes</taxon>
        <taxon>Propionibacteriales</taxon>
        <taxon>Nocardioidaceae</taxon>
        <taxon>Aeromicrobium</taxon>
    </lineage>
</organism>